<dbReference type="InterPro" id="IPR051257">
    <property type="entry name" value="Diverse_CBS-Domain"/>
</dbReference>
<dbReference type="PANTHER" id="PTHR43080:SF2">
    <property type="entry name" value="CBS DOMAIN-CONTAINING PROTEIN"/>
    <property type="match status" value="1"/>
</dbReference>
<gene>
    <name evidence="4" type="ORF">GCM10011273_02720</name>
</gene>
<dbReference type="AlphaFoldDB" id="A0A918UMW3"/>
<dbReference type="Gene3D" id="3.10.580.10">
    <property type="entry name" value="CBS-domain"/>
    <property type="match status" value="1"/>
</dbReference>
<dbReference type="Pfam" id="PF00571">
    <property type="entry name" value="CBS"/>
    <property type="match status" value="2"/>
</dbReference>
<proteinExistence type="predicted"/>
<dbReference type="EMBL" id="BMZB01000001">
    <property type="protein sequence ID" value="GGZ21481.1"/>
    <property type="molecule type" value="Genomic_DNA"/>
</dbReference>
<dbReference type="CDD" id="cd04622">
    <property type="entry name" value="CBS_pair_HRP1_like"/>
    <property type="match status" value="1"/>
</dbReference>
<dbReference type="PANTHER" id="PTHR43080">
    <property type="entry name" value="CBS DOMAIN-CONTAINING PROTEIN CBSX3, MITOCHONDRIAL"/>
    <property type="match status" value="1"/>
</dbReference>
<evidence type="ECO:0000256" key="1">
    <source>
        <dbReference type="ARBA" id="ARBA00023122"/>
    </source>
</evidence>
<dbReference type="SMART" id="SM00116">
    <property type="entry name" value="CBS"/>
    <property type="match status" value="2"/>
</dbReference>
<dbReference type="InterPro" id="IPR046342">
    <property type="entry name" value="CBS_dom_sf"/>
</dbReference>
<dbReference type="InterPro" id="IPR000644">
    <property type="entry name" value="CBS_dom"/>
</dbReference>
<accession>A0A918UMW3</accession>
<evidence type="ECO:0000256" key="2">
    <source>
        <dbReference type="PROSITE-ProRule" id="PRU00703"/>
    </source>
</evidence>
<reference evidence="4" key="1">
    <citation type="journal article" date="2014" name="Int. J. Syst. Evol. Microbiol.">
        <title>Complete genome sequence of Corynebacterium casei LMG S-19264T (=DSM 44701T), isolated from a smear-ripened cheese.</title>
        <authorList>
            <consortium name="US DOE Joint Genome Institute (JGI-PGF)"/>
            <person name="Walter F."/>
            <person name="Albersmeier A."/>
            <person name="Kalinowski J."/>
            <person name="Ruckert C."/>
        </authorList>
    </citation>
    <scope>NUCLEOTIDE SEQUENCE</scope>
    <source>
        <strain evidence="4">KCTC 32296</strain>
    </source>
</reference>
<keyword evidence="5" id="KW-1185">Reference proteome</keyword>
<dbReference type="Proteomes" id="UP000662572">
    <property type="component" value="Unassembled WGS sequence"/>
</dbReference>
<evidence type="ECO:0000313" key="4">
    <source>
        <dbReference type="EMBL" id="GGZ21481.1"/>
    </source>
</evidence>
<name>A0A918UMW3_9CAUL</name>
<protein>
    <submittedName>
        <fullName evidence="4">Inosine-5-monophosphate dehydrogenase</fullName>
    </submittedName>
</protein>
<feature type="domain" description="CBS" evidence="3">
    <location>
        <begin position="7"/>
        <end position="65"/>
    </location>
</feature>
<organism evidence="4 5">
    <name type="scientific">Asticcacaulis endophyticus</name>
    <dbReference type="NCBI Taxonomy" id="1395890"/>
    <lineage>
        <taxon>Bacteria</taxon>
        <taxon>Pseudomonadati</taxon>
        <taxon>Pseudomonadota</taxon>
        <taxon>Alphaproteobacteria</taxon>
        <taxon>Caulobacterales</taxon>
        <taxon>Caulobacteraceae</taxon>
        <taxon>Asticcacaulis</taxon>
    </lineage>
</organism>
<sequence>MHVRDLMSTSFKIIAPDTTLRQAAEIMRDHDLGYLPIGENDRLKGAVTDRDIVVRGIATGMSGDESVMRVMTDHITYCFEDDTVREAAEVMKAEQIRRLVVLNEHKRVCGIISLGDIAREHHDRHLTGDIETAVAQPHSSGTTMDPSLTFIR</sequence>
<feature type="domain" description="CBS" evidence="3">
    <location>
        <begin position="71"/>
        <end position="130"/>
    </location>
</feature>
<evidence type="ECO:0000259" key="3">
    <source>
        <dbReference type="PROSITE" id="PS51371"/>
    </source>
</evidence>
<keyword evidence="1 2" id="KW-0129">CBS domain</keyword>
<dbReference type="SUPFAM" id="SSF54631">
    <property type="entry name" value="CBS-domain pair"/>
    <property type="match status" value="1"/>
</dbReference>
<evidence type="ECO:0000313" key="5">
    <source>
        <dbReference type="Proteomes" id="UP000662572"/>
    </source>
</evidence>
<reference evidence="4" key="2">
    <citation type="submission" date="2020-09" db="EMBL/GenBank/DDBJ databases">
        <authorList>
            <person name="Sun Q."/>
            <person name="Kim S."/>
        </authorList>
    </citation>
    <scope>NUCLEOTIDE SEQUENCE</scope>
    <source>
        <strain evidence="4">KCTC 32296</strain>
    </source>
</reference>
<comment type="caution">
    <text evidence="4">The sequence shown here is derived from an EMBL/GenBank/DDBJ whole genome shotgun (WGS) entry which is preliminary data.</text>
</comment>
<dbReference type="PROSITE" id="PS51371">
    <property type="entry name" value="CBS"/>
    <property type="match status" value="2"/>
</dbReference>